<sequence>MFTAEDIAALKLALATGVSEVRYADGRQVKYRSLDEIRQVILMAQADIAPSTESRSFVAEF</sequence>
<evidence type="ECO:0000313" key="1">
    <source>
        <dbReference type="EMBL" id="KTT70160.1"/>
    </source>
</evidence>
<dbReference type="AlphaFoldDB" id="A0A147HYT1"/>
<dbReference type="Proteomes" id="UP000072867">
    <property type="component" value="Unassembled WGS sequence"/>
</dbReference>
<proteinExistence type="predicted"/>
<dbReference type="NCBIfam" id="NF047331">
    <property type="entry name" value="phage_HTJ"/>
    <property type="match status" value="1"/>
</dbReference>
<protein>
    <submittedName>
        <fullName evidence="1">Uncharacterized protein</fullName>
    </submittedName>
</protein>
<comment type="caution">
    <text evidence="1">The sequence shown here is derived from an EMBL/GenBank/DDBJ whole genome shotgun (WGS) entry which is preliminary data.</text>
</comment>
<gene>
    <name evidence="1" type="ORF">NS319_08425</name>
</gene>
<evidence type="ECO:0000313" key="2">
    <source>
        <dbReference type="Proteomes" id="UP000072867"/>
    </source>
</evidence>
<dbReference type="PATRIC" id="fig|33051.3.peg.2821"/>
<organism evidence="1 2">
    <name type="scientific">Sphingomonas sanguinis</name>
    <dbReference type="NCBI Taxonomy" id="33051"/>
    <lineage>
        <taxon>Bacteria</taxon>
        <taxon>Pseudomonadati</taxon>
        <taxon>Pseudomonadota</taxon>
        <taxon>Alphaproteobacteria</taxon>
        <taxon>Sphingomonadales</taxon>
        <taxon>Sphingomonadaceae</taxon>
        <taxon>Sphingomonas</taxon>
    </lineage>
</organism>
<name>A0A147HYT1_9SPHN</name>
<accession>A0A147HYT1</accession>
<reference evidence="1 2" key="1">
    <citation type="journal article" date="2016" name="Front. Microbiol.">
        <title>Genomic Resource of Rice Seed Associated Bacteria.</title>
        <authorList>
            <person name="Midha S."/>
            <person name="Bansal K."/>
            <person name="Sharma S."/>
            <person name="Kumar N."/>
            <person name="Patil P.P."/>
            <person name="Chaudhry V."/>
            <person name="Patil P.B."/>
        </authorList>
    </citation>
    <scope>NUCLEOTIDE SEQUENCE [LARGE SCALE GENOMIC DNA]</scope>
    <source>
        <strain evidence="1 2">NS319</strain>
    </source>
</reference>
<dbReference type="EMBL" id="LDTD01000056">
    <property type="protein sequence ID" value="KTT70160.1"/>
    <property type="molecule type" value="Genomic_DNA"/>
</dbReference>
<dbReference type="RefSeq" id="WP_058733223.1">
    <property type="nucleotide sequence ID" value="NZ_LDTD01000056.1"/>
</dbReference>